<keyword evidence="2" id="KW-0472">Membrane</keyword>
<protein>
    <submittedName>
        <fullName evidence="4">DUF4178 domain-containing protein</fullName>
    </submittedName>
</protein>
<evidence type="ECO:0000256" key="1">
    <source>
        <dbReference type="SAM" id="MobiDB-lite"/>
    </source>
</evidence>
<feature type="region of interest" description="Disordered" evidence="1">
    <location>
        <begin position="211"/>
        <end position="231"/>
    </location>
</feature>
<keyword evidence="5" id="KW-1185">Reference proteome</keyword>
<dbReference type="AlphaFoldDB" id="A0A7H0LJH8"/>
<accession>A0A7H0LJH8</accession>
<evidence type="ECO:0000256" key="2">
    <source>
        <dbReference type="SAM" id="Phobius"/>
    </source>
</evidence>
<dbReference type="KEGG" id="spap:H3Z74_00795"/>
<dbReference type="RefSeq" id="WP_187762140.1">
    <property type="nucleotide sequence ID" value="NZ_CP061038.1"/>
</dbReference>
<evidence type="ECO:0000313" key="4">
    <source>
        <dbReference type="EMBL" id="QNQ09831.1"/>
    </source>
</evidence>
<feature type="transmembrane region" description="Helical" evidence="2">
    <location>
        <begin position="240"/>
        <end position="260"/>
    </location>
</feature>
<keyword evidence="2" id="KW-0812">Transmembrane</keyword>
<organism evidence="4 5">
    <name type="scientific">Sphingomonas alpina</name>
    <dbReference type="NCBI Taxonomy" id="653931"/>
    <lineage>
        <taxon>Bacteria</taxon>
        <taxon>Pseudomonadati</taxon>
        <taxon>Pseudomonadota</taxon>
        <taxon>Alphaproteobacteria</taxon>
        <taxon>Sphingomonadales</taxon>
        <taxon>Sphingomonadaceae</taxon>
        <taxon>Sphingomonas</taxon>
    </lineage>
</organism>
<proteinExistence type="predicted"/>
<dbReference type="Proteomes" id="UP000516148">
    <property type="component" value="Chromosome"/>
</dbReference>
<dbReference type="EMBL" id="CP061038">
    <property type="protein sequence ID" value="QNQ09831.1"/>
    <property type="molecule type" value="Genomic_DNA"/>
</dbReference>
<reference evidence="4 5" key="1">
    <citation type="submission" date="2020-09" db="EMBL/GenBank/DDBJ databases">
        <title>Sphingomonas sp., a new species isolated from pork steak.</title>
        <authorList>
            <person name="Heidler von Heilborn D."/>
        </authorList>
    </citation>
    <scope>NUCLEOTIDE SEQUENCE [LARGE SCALE GENOMIC DNA]</scope>
    <source>
        <strain evidence="5">S8-3T</strain>
    </source>
</reference>
<gene>
    <name evidence="4" type="ORF">H3Z74_00795</name>
</gene>
<feature type="transmembrane region" description="Helical" evidence="2">
    <location>
        <begin position="400"/>
        <end position="421"/>
    </location>
</feature>
<evidence type="ECO:0000259" key="3">
    <source>
        <dbReference type="Pfam" id="PF13785"/>
    </source>
</evidence>
<feature type="domain" description="DUF4178" evidence="3">
    <location>
        <begin position="72"/>
        <end position="198"/>
    </location>
</feature>
<dbReference type="InterPro" id="IPR025235">
    <property type="entry name" value="DUF4178"/>
</dbReference>
<keyword evidence="2" id="KW-1133">Transmembrane helix</keyword>
<evidence type="ECO:0000313" key="5">
    <source>
        <dbReference type="Proteomes" id="UP000516148"/>
    </source>
</evidence>
<name>A0A7H0LJH8_9SPHN</name>
<dbReference type="Pfam" id="PF13785">
    <property type="entry name" value="DUF4178"/>
    <property type="match status" value="1"/>
</dbReference>
<sequence>MTDVTPESPWVAAKTVRALSCTNCGGTIALRAAGITVSLVCEHCGTTLDATDPALRIITRAAEAMKRPEIPLGTRGDLRGTTWEVVGYLERWDGETGWAEYLLFNPYRGYAFLVDDGRRFSLGVLLDRLPQRGGGTMAVSLDDQLYTRFGSTYGTWVQFAVGEFYWRVAVDEHVQVTDFIRPGTMVSSEENEGERTWTRLDLLERGESETAFGLPRRPANNGGTPAPHEPSPYRSMMIQALVIALIAIGTLFVTAIGASWTSTVTSAQISVRLDGAATTKVIGPVELPAKRSAVGIKADVPQLDNSWIDLDYSLVDRRTQQSFDVYATAESYHGSDSDGPWSEGNYRPDTQLSSIPGGSYDLVVEATGHRWQQQSSAWTNESTATTADVPVRITVERGGVFGGNIVLAMILLLLWPAFVAFRHWDFERRRMAPVAVSEDDE</sequence>